<evidence type="ECO:0000313" key="3">
    <source>
        <dbReference type="Proteomes" id="UP000286931"/>
    </source>
</evidence>
<feature type="region of interest" description="Disordered" evidence="1">
    <location>
        <begin position="1"/>
        <end position="73"/>
    </location>
</feature>
<gene>
    <name evidence="2" type="ORF">EHYA_02243</name>
</gene>
<dbReference type="EMBL" id="BIFH01000016">
    <property type="protein sequence ID" value="GCD94574.1"/>
    <property type="molecule type" value="Genomic_DNA"/>
</dbReference>
<keyword evidence="3" id="KW-1185">Reference proteome</keyword>
<sequence>MHAQQEQVTARLGRIGVRERHGTYAADPDPGTAAAEPAELGSTAAWFGGAPVDGHTGLPHARWARLGPAPRDL</sequence>
<dbReference type="RefSeq" id="WP_126636765.1">
    <property type="nucleotide sequence ID" value="NZ_BIFH01000016.1"/>
</dbReference>
<accession>A0A401YIX5</accession>
<dbReference type="Proteomes" id="UP000286931">
    <property type="component" value="Unassembled WGS sequence"/>
</dbReference>
<organism evidence="2 3">
    <name type="scientific">Embleya hyalina</name>
    <dbReference type="NCBI Taxonomy" id="516124"/>
    <lineage>
        <taxon>Bacteria</taxon>
        <taxon>Bacillati</taxon>
        <taxon>Actinomycetota</taxon>
        <taxon>Actinomycetes</taxon>
        <taxon>Kitasatosporales</taxon>
        <taxon>Streptomycetaceae</taxon>
        <taxon>Embleya</taxon>
    </lineage>
</organism>
<name>A0A401YIX5_9ACTN</name>
<evidence type="ECO:0000313" key="2">
    <source>
        <dbReference type="EMBL" id="GCD94574.1"/>
    </source>
</evidence>
<evidence type="ECO:0000256" key="1">
    <source>
        <dbReference type="SAM" id="MobiDB-lite"/>
    </source>
</evidence>
<proteinExistence type="predicted"/>
<reference evidence="2 3" key="1">
    <citation type="submission" date="2018-12" db="EMBL/GenBank/DDBJ databases">
        <title>Draft genome sequence of Embleya hyalina NBRC 13850T.</title>
        <authorList>
            <person name="Komaki H."/>
            <person name="Hosoyama A."/>
            <person name="Kimura A."/>
            <person name="Ichikawa N."/>
            <person name="Tamura T."/>
        </authorList>
    </citation>
    <scope>NUCLEOTIDE SEQUENCE [LARGE SCALE GENOMIC DNA]</scope>
    <source>
        <strain evidence="2 3">NBRC 13850</strain>
    </source>
</reference>
<comment type="caution">
    <text evidence="2">The sequence shown here is derived from an EMBL/GenBank/DDBJ whole genome shotgun (WGS) entry which is preliminary data.</text>
</comment>
<dbReference type="AlphaFoldDB" id="A0A401YIX5"/>
<protein>
    <submittedName>
        <fullName evidence="2">Uncharacterized protein</fullName>
    </submittedName>
</protein>